<feature type="non-terminal residue" evidence="1">
    <location>
        <position position="1"/>
    </location>
</feature>
<proteinExistence type="predicted"/>
<gene>
    <name evidence="1" type="ORF">B0T25DRAFT_438121</name>
</gene>
<sequence>VSDSVNVVKQPRLCPKITRSVIDSCKRGVRTQVAFCKKALKDNIAQCKDDFHRRIDQCKKKKGSFLAWKCELERPIELAKCESRRIDIPFCEIERFNAVCCEGSRVGAQSMCASGFSTAEIQKQIQRVQTAC</sequence>
<feature type="non-terminal residue" evidence="1">
    <location>
        <position position="132"/>
    </location>
</feature>
<name>A0AAJ0HCY1_9PEZI</name>
<accession>A0AAJ0HCY1</accession>
<reference evidence="1" key="1">
    <citation type="journal article" date="2023" name="Mol. Phylogenet. Evol.">
        <title>Genome-scale phylogeny and comparative genomics of the fungal order Sordariales.</title>
        <authorList>
            <person name="Hensen N."/>
            <person name="Bonometti L."/>
            <person name="Westerberg I."/>
            <person name="Brannstrom I.O."/>
            <person name="Guillou S."/>
            <person name="Cros-Aarteil S."/>
            <person name="Calhoun S."/>
            <person name="Haridas S."/>
            <person name="Kuo A."/>
            <person name="Mondo S."/>
            <person name="Pangilinan J."/>
            <person name="Riley R."/>
            <person name="LaButti K."/>
            <person name="Andreopoulos B."/>
            <person name="Lipzen A."/>
            <person name="Chen C."/>
            <person name="Yan M."/>
            <person name="Daum C."/>
            <person name="Ng V."/>
            <person name="Clum A."/>
            <person name="Steindorff A."/>
            <person name="Ohm R.A."/>
            <person name="Martin F."/>
            <person name="Silar P."/>
            <person name="Natvig D.O."/>
            <person name="Lalanne C."/>
            <person name="Gautier V."/>
            <person name="Ament-Velasquez S.L."/>
            <person name="Kruys A."/>
            <person name="Hutchinson M.I."/>
            <person name="Powell A.J."/>
            <person name="Barry K."/>
            <person name="Miller A.N."/>
            <person name="Grigoriev I.V."/>
            <person name="Debuchy R."/>
            <person name="Gladieux P."/>
            <person name="Hiltunen Thoren M."/>
            <person name="Johannesson H."/>
        </authorList>
    </citation>
    <scope>NUCLEOTIDE SEQUENCE</scope>
    <source>
        <strain evidence="1">CBS 955.72</strain>
    </source>
</reference>
<protein>
    <submittedName>
        <fullName evidence="1">Uncharacterized protein</fullName>
    </submittedName>
</protein>
<comment type="caution">
    <text evidence="1">The sequence shown here is derived from an EMBL/GenBank/DDBJ whole genome shotgun (WGS) entry which is preliminary data.</text>
</comment>
<dbReference type="EMBL" id="JAUIQD010000006">
    <property type="protein sequence ID" value="KAK3347301.1"/>
    <property type="molecule type" value="Genomic_DNA"/>
</dbReference>
<evidence type="ECO:0000313" key="2">
    <source>
        <dbReference type="Proteomes" id="UP001275084"/>
    </source>
</evidence>
<keyword evidence="2" id="KW-1185">Reference proteome</keyword>
<dbReference type="Proteomes" id="UP001275084">
    <property type="component" value="Unassembled WGS sequence"/>
</dbReference>
<organism evidence="1 2">
    <name type="scientific">Lasiosphaeria hispida</name>
    <dbReference type="NCBI Taxonomy" id="260671"/>
    <lineage>
        <taxon>Eukaryota</taxon>
        <taxon>Fungi</taxon>
        <taxon>Dikarya</taxon>
        <taxon>Ascomycota</taxon>
        <taxon>Pezizomycotina</taxon>
        <taxon>Sordariomycetes</taxon>
        <taxon>Sordariomycetidae</taxon>
        <taxon>Sordariales</taxon>
        <taxon>Lasiosphaeriaceae</taxon>
        <taxon>Lasiosphaeria</taxon>
    </lineage>
</organism>
<dbReference type="AlphaFoldDB" id="A0AAJ0HCY1"/>
<evidence type="ECO:0000313" key="1">
    <source>
        <dbReference type="EMBL" id="KAK3347301.1"/>
    </source>
</evidence>
<reference evidence="1" key="2">
    <citation type="submission" date="2023-06" db="EMBL/GenBank/DDBJ databases">
        <authorList>
            <consortium name="Lawrence Berkeley National Laboratory"/>
            <person name="Haridas S."/>
            <person name="Hensen N."/>
            <person name="Bonometti L."/>
            <person name="Westerberg I."/>
            <person name="Brannstrom I.O."/>
            <person name="Guillou S."/>
            <person name="Cros-Aarteil S."/>
            <person name="Calhoun S."/>
            <person name="Kuo A."/>
            <person name="Mondo S."/>
            <person name="Pangilinan J."/>
            <person name="Riley R."/>
            <person name="Labutti K."/>
            <person name="Andreopoulos B."/>
            <person name="Lipzen A."/>
            <person name="Chen C."/>
            <person name="Yanf M."/>
            <person name="Daum C."/>
            <person name="Ng V."/>
            <person name="Clum A."/>
            <person name="Steindorff A."/>
            <person name="Ohm R."/>
            <person name="Martin F."/>
            <person name="Silar P."/>
            <person name="Natvig D."/>
            <person name="Lalanne C."/>
            <person name="Gautier V."/>
            <person name="Ament-Velasquez S.L."/>
            <person name="Kruys A."/>
            <person name="Hutchinson M.I."/>
            <person name="Powell A.J."/>
            <person name="Barry K."/>
            <person name="Miller A.N."/>
            <person name="Grigoriev I.V."/>
            <person name="Debuchy R."/>
            <person name="Gladieux P."/>
            <person name="Thoren M.H."/>
            <person name="Johannesson H."/>
        </authorList>
    </citation>
    <scope>NUCLEOTIDE SEQUENCE</scope>
    <source>
        <strain evidence="1">CBS 955.72</strain>
    </source>
</reference>